<gene>
    <name evidence="2" type="ORF">PGLA1383_LOCUS36898</name>
</gene>
<dbReference type="AlphaFoldDB" id="A0A813G8W7"/>
<feature type="region of interest" description="Disordered" evidence="1">
    <location>
        <begin position="70"/>
        <end position="99"/>
    </location>
</feature>
<sequence length="202" mass="20742">EAIASFKKQLTAAVERLAVAEKNSDETKKELESLLGPRNKVGISMSAGGSPLSEVRGRLDMLFEQVAELQEKADKSMDGSKSAGRSKSGGDKKEIPANDESLDFSLTGLTEHTVRPGASWGVVGDGSLNFSLTEQTKKDLSFGANEGGARRPAIGLGIGGPAADEEMEVDSDVSEDFDIGSASASPSGAGGGRKGGTRPAGG</sequence>
<keyword evidence="3" id="KW-1185">Reference proteome</keyword>
<evidence type="ECO:0000256" key="1">
    <source>
        <dbReference type="SAM" id="MobiDB-lite"/>
    </source>
</evidence>
<protein>
    <submittedName>
        <fullName evidence="2">Uncharacterized protein</fullName>
    </submittedName>
</protein>
<feature type="region of interest" description="Disordered" evidence="1">
    <location>
        <begin position="141"/>
        <end position="202"/>
    </location>
</feature>
<feature type="compositionally biased region" description="Acidic residues" evidence="1">
    <location>
        <begin position="163"/>
        <end position="178"/>
    </location>
</feature>
<feature type="non-terminal residue" evidence="2">
    <location>
        <position position="1"/>
    </location>
</feature>
<name>A0A813G8W7_POLGL</name>
<dbReference type="Proteomes" id="UP000654075">
    <property type="component" value="Unassembled WGS sequence"/>
</dbReference>
<comment type="caution">
    <text evidence="2">The sequence shown here is derived from an EMBL/GenBank/DDBJ whole genome shotgun (WGS) entry which is preliminary data.</text>
</comment>
<evidence type="ECO:0000313" key="3">
    <source>
        <dbReference type="Proteomes" id="UP000654075"/>
    </source>
</evidence>
<feature type="compositionally biased region" description="Gly residues" evidence="1">
    <location>
        <begin position="188"/>
        <end position="202"/>
    </location>
</feature>
<accession>A0A813G8W7</accession>
<dbReference type="EMBL" id="CAJNNV010026953">
    <property type="protein sequence ID" value="CAE8619307.1"/>
    <property type="molecule type" value="Genomic_DNA"/>
</dbReference>
<reference evidence="2" key="1">
    <citation type="submission" date="2021-02" db="EMBL/GenBank/DDBJ databases">
        <authorList>
            <person name="Dougan E. K."/>
            <person name="Rhodes N."/>
            <person name="Thang M."/>
            <person name="Chan C."/>
        </authorList>
    </citation>
    <scope>NUCLEOTIDE SEQUENCE</scope>
</reference>
<feature type="non-terminal residue" evidence="2">
    <location>
        <position position="202"/>
    </location>
</feature>
<dbReference type="OrthoDB" id="433109at2759"/>
<evidence type="ECO:0000313" key="2">
    <source>
        <dbReference type="EMBL" id="CAE8619307.1"/>
    </source>
</evidence>
<proteinExistence type="predicted"/>
<organism evidence="2 3">
    <name type="scientific">Polarella glacialis</name>
    <name type="common">Dinoflagellate</name>
    <dbReference type="NCBI Taxonomy" id="89957"/>
    <lineage>
        <taxon>Eukaryota</taxon>
        <taxon>Sar</taxon>
        <taxon>Alveolata</taxon>
        <taxon>Dinophyceae</taxon>
        <taxon>Suessiales</taxon>
        <taxon>Suessiaceae</taxon>
        <taxon>Polarella</taxon>
    </lineage>
</organism>